<dbReference type="InterPro" id="IPR008920">
    <property type="entry name" value="TF_FadR/GntR_C"/>
</dbReference>
<evidence type="ECO:0000256" key="1">
    <source>
        <dbReference type="ARBA" id="ARBA00023015"/>
    </source>
</evidence>
<dbReference type="Proteomes" id="UP001519287">
    <property type="component" value="Unassembled WGS sequence"/>
</dbReference>
<dbReference type="InterPro" id="IPR000524">
    <property type="entry name" value="Tscrpt_reg_HTH_GntR"/>
</dbReference>
<dbReference type="SMART" id="SM00345">
    <property type="entry name" value="HTH_GNTR"/>
    <property type="match status" value="1"/>
</dbReference>
<dbReference type="PRINTS" id="PR00035">
    <property type="entry name" value="HTHGNTR"/>
</dbReference>
<dbReference type="EMBL" id="JAGGLB010000038">
    <property type="protein sequence ID" value="MBP1995721.1"/>
    <property type="molecule type" value="Genomic_DNA"/>
</dbReference>
<reference evidence="5 6" key="1">
    <citation type="submission" date="2021-03" db="EMBL/GenBank/DDBJ databases">
        <title>Genomic Encyclopedia of Type Strains, Phase IV (KMG-IV): sequencing the most valuable type-strain genomes for metagenomic binning, comparative biology and taxonomic classification.</title>
        <authorList>
            <person name="Goeker M."/>
        </authorList>
    </citation>
    <scope>NUCLEOTIDE SEQUENCE [LARGE SCALE GENOMIC DNA]</scope>
    <source>
        <strain evidence="5 6">DSM 26048</strain>
    </source>
</reference>
<dbReference type="RefSeq" id="WP_209977509.1">
    <property type="nucleotide sequence ID" value="NZ_JAGGLB010000038.1"/>
</dbReference>
<proteinExistence type="predicted"/>
<keyword evidence="6" id="KW-1185">Reference proteome</keyword>
<keyword evidence="2" id="KW-0238">DNA-binding</keyword>
<evidence type="ECO:0000313" key="5">
    <source>
        <dbReference type="EMBL" id="MBP1995721.1"/>
    </source>
</evidence>
<accession>A0ABS4J791</accession>
<organism evidence="5 6">
    <name type="scientific">Paenibacillus eucommiae</name>
    <dbReference type="NCBI Taxonomy" id="1355755"/>
    <lineage>
        <taxon>Bacteria</taxon>
        <taxon>Bacillati</taxon>
        <taxon>Bacillota</taxon>
        <taxon>Bacilli</taxon>
        <taxon>Bacillales</taxon>
        <taxon>Paenibacillaceae</taxon>
        <taxon>Paenibacillus</taxon>
    </lineage>
</organism>
<gene>
    <name evidence="5" type="ORF">J2Z66_007363</name>
</gene>
<keyword evidence="3" id="KW-0804">Transcription</keyword>
<evidence type="ECO:0000313" key="6">
    <source>
        <dbReference type="Proteomes" id="UP001519287"/>
    </source>
</evidence>
<dbReference type="CDD" id="cd07377">
    <property type="entry name" value="WHTH_GntR"/>
    <property type="match status" value="1"/>
</dbReference>
<comment type="caution">
    <text evidence="5">The sequence shown here is derived from an EMBL/GenBank/DDBJ whole genome shotgun (WGS) entry which is preliminary data.</text>
</comment>
<dbReference type="Pfam" id="PF00392">
    <property type="entry name" value="GntR"/>
    <property type="match status" value="1"/>
</dbReference>
<dbReference type="SMART" id="SM00895">
    <property type="entry name" value="FCD"/>
    <property type="match status" value="1"/>
</dbReference>
<dbReference type="SUPFAM" id="SSF46785">
    <property type="entry name" value="Winged helix' DNA-binding domain"/>
    <property type="match status" value="1"/>
</dbReference>
<name>A0ABS4J791_9BACL</name>
<evidence type="ECO:0000256" key="2">
    <source>
        <dbReference type="ARBA" id="ARBA00023125"/>
    </source>
</evidence>
<dbReference type="InterPro" id="IPR036390">
    <property type="entry name" value="WH_DNA-bd_sf"/>
</dbReference>
<keyword evidence="1" id="KW-0805">Transcription regulation</keyword>
<dbReference type="PROSITE" id="PS50949">
    <property type="entry name" value="HTH_GNTR"/>
    <property type="match status" value="1"/>
</dbReference>
<dbReference type="InterPro" id="IPR036388">
    <property type="entry name" value="WH-like_DNA-bd_sf"/>
</dbReference>
<protein>
    <submittedName>
        <fullName evidence="5">GntR family transcriptional regulator of gluconate operon</fullName>
    </submittedName>
</protein>
<sequence>MDKIQNNNLSEIVVKKLRKMILLGQLGPSLHLKEPDLAEQFGVSRGPIRDALQILIREGFVQRMANRRVVVRGFTSEDISDLYDMRLLLESHAIAIWQQRGCQTHMLESLQDAIWPMENNFNFISSEEFSALDMAYHEALVSLSENKSLLHSWLGLKDILSSFLEVTNQGKDRSSSIVDVHRKMAQALQEKKIDVFIQLLEEHFKEAKTIMLEQVNRIRQAVSK</sequence>
<dbReference type="PANTHER" id="PTHR43537:SF24">
    <property type="entry name" value="GLUCONATE OPERON TRANSCRIPTIONAL REPRESSOR"/>
    <property type="match status" value="1"/>
</dbReference>
<evidence type="ECO:0000259" key="4">
    <source>
        <dbReference type="PROSITE" id="PS50949"/>
    </source>
</evidence>
<dbReference type="InterPro" id="IPR011711">
    <property type="entry name" value="GntR_C"/>
</dbReference>
<dbReference type="SUPFAM" id="SSF48008">
    <property type="entry name" value="GntR ligand-binding domain-like"/>
    <property type="match status" value="1"/>
</dbReference>
<evidence type="ECO:0000256" key="3">
    <source>
        <dbReference type="ARBA" id="ARBA00023163"/>
    </source>
</evidence>
<dbReference type="Pfam" id="PF07729">
    <property type="entry name" value="FCD"/>
    <property type="match status" value="1"/>
</dbReference>
<dbReference type="PANTHER" id="PTHR43537">
    <property type="entry name" value="TRANSCRIPTIONAL REGULATOR, GNTR FAMILY"/>
    <property type="match status" value="1"/>
</dbReference>
<dbReference type="Gene3D" id="1.10.10.10">
    <property type="entry name" value="Winged helix-like DNA-binding domain superfamily/Winged helix DNA-binding domain"/>
    <property type="match status" value="1"/>
</dbReference>
<dbReference type="Gene3D" id="1.20.120.530">
    <property type="entry name" value="GntR ligand-binding domain-like"/>
    <property type="match status" value="1"/>
</dbReference>
<feature type="domain" description="HTH gntR-type" evidence="4">
    <location>
        <begin position="7"/>
        <end position="74"/>
    </location>
</feature>